<dbReference type="SUPFAM" id="SSF46894">
    <property type="entry name" value="C-terminal effector domain of the bipartite response regulators"/>
    <property type="match status" value="1"/>
</dbReference>
<keyword evidence="1 2" id="KW-0238">DNA-binding</keyword>
<evidence type="ECO:0000313" key="4">
    <source>
        <dbReference type="EMBL" id="KKP86936.1"/>
    </source>
</evidence>
<dbReference type="CDD" id="cd00383">
    <property type="entry name" value="trans_reg_C"/>
    <property type="match status" value="1"/>
</dbReference>
<feature type="DNA-binding region" description="OmpR/PhoB-type" evidence="2">
    <location>
        <begin position="333"/>
        <end position="436"/>
    </location>
</feature>
<dbReference type="InterPro" id="IPR036388">
    <property type="entry name" value="WH-like_DNA-bd_sf"/>
</dbReference>
<sequence>MKNQNSVTIPANRLAKFTSDVFIPLKKGECVSCMFAAGSGKRTILNYLLSEETTLKKIFTDQYKKTLFIYVDPNEILNVTAEAYLQLILDNLILMMKEKKIKLYSDNQILNPLILLKKNLEELVNNGYLTIIILNDFEYTLSLPANINLNLESIMSIDKSKIVYLFLSTVNLFDEGVLKTLHKLKHAISRNVNYFPLLNEAETNYQFDRLNEKYKIKITDKVKSIIFKICGGHPQLIKYSFNNLREQGQEFLIDDKKTVAYLTNHYQLNLVCADIWNFLSEKEKEVVISIVTTGGFSPTHEAPADYLTNLGIIKRITDKKHQVFGTLFEQFIKNKLPKHKISFDSSTKKLLFGGQNCEDKFTYQEFKLLTYFITHENELVSRDQVAEAMWGKQYIDKYSDWSIDKIISILRKKLDALGFPSENLVTLKKRGFSFSNHKSYDNSPQPSYGTIL</sequence>
<dbReference type="SUPFAM" id="SSF52540">
    <property type="entry name" value="P-loop containing nucleoside triphosphate hydrolases"/>
    <property type="match status" value="1"/>
</dbReference>
<dbReference type="AlphaFoldDB" id="A0A0G0DE48"/>
<gene>
    <name evidence="4" type="ORF">UR89_C0010G0007</name>
</gene>
<dbReference type="GO" id="GO:0003677">
    <property type="term" value="F:DNA binding"/>
    <property type="evidence" value="ECO:0007669"/>
    <property type="project" value="UniProtKB-UniRule"/>
</dbReference>
<dbReference type="SMART" id="SM00862">
    <property type="entry name" value="Trans_reg_C"/>
    <property type="match status" value="1"/>
</dbReference>
<evidence type="ECO:0000313" key="5">
    <source>
        <dbReference type="Proteomes" id="UP000034536"/>
    </source>
</evidence>
<name>A0A0G0DE48_9BACT</name>
<dbReference type="Gene3D" id="1.10.10.10">
    <property type="entry name" value="Winged helix-like DNA-binding domain superfamily/Winged helix DNA-binding domain"/>
    <property type="match status" value="1"/>
</dbReference>
<evidence type="ECO:0000256" key="1">
    <source>
        <dbReference type="ARBA" id="ARBA00023125"/>
    </source>
</evidence>
<organism evidence="4 5">
    <name type="scientific">Candidatus Roizmanbacteria bacterium GW2011_GWA2_35_8</name>
    <dbReference type="NCBI Taxonomy" id="1618479"/>
    <lineage>
        <taxon>Bacteria</taxon>
        <taxon>Candidatus Roizmaniibacteriota</taxon>
    </lineage>
</organism>
<dbReference type="GO" id="GO:0000160">
    <property type="term" value="P:phosphorelay signal transduction system"/>
    <property type="evidence" value="ECO:0007669"/>
    <property type="project" value="InterPro"/>
</dbReference>
<dbReference type="GO" id="GO:0006355">
    <property type="term" value="P:regulation of DNA-templated transcription"/>
    <property type="evidence" value="ECO:0007669"/>
    <property type="project" value="InterPro"/>
</dbReference>
<feature type="domain" description="OmpR/PhoB-type" evidence="3">
    <location>
        <begin position="333"/>
        <end position="436"/>
    </location>
</feature>
<evidence type="ECO:0000259" key="3">
    <source>
        <dbReference type="PROSITE" id="PS51755"/>
    </source>
</evidence>
<dbReference type="InterPro" id="IPR016032">
    <property type="entry name" value="Sig_transdc_resp-reg_C-effctor"/>
</dbReference>
<dbReference type="PROSITE" id="PS51755">
    <property type="entry name" value="OMPR_PHOB"/>
    <property type="match status" value="1"/>
</dbReference>
<protein>
    <recommendedName>
        <fullName evidence="3">OmpR/PhoB-type domain-containing protein</fullName>
    </recommendedName>
</protein>
<evidence type="ECO:0000256" key="2">
    <source>
        <dbReference type="PROSITE-ProRule" id="PRU01091"/>
    </source>
</evidence>
<dbReference type="Pfam" id="PF00486">
    <property type="entry name" value="Trans_reg_C"/>
    <property type="match status" value="1"/>
</dbReference>
<proteinExistence type="predicted"/>
<dbReference type="InterPro" id="IPR001867">
    <property type="entry name" value="OmpR/PhoB-type_DNA-bd"/>
</dbReference>
<comment type="caution">
    <text evidence="4">The sequence shown here is derived from an EMBL/GenBank/DDBJ whole genome shotgun (WGS) entry which is preliminary data.</text>
</comment>
<dbReference type="InterPro" id="IPR027417">
    <property type="entry name" value="P-loop_NTPase"/>
</dbReference>
<dbReference type="EMBL" id="LBQX01000010">
    <property type="protein sequence ID" value="KKP86936.1"/>
    <property type="molecule type" value="Genomic_DNA"/>
</dbReference>
<dbReference type="Proteomes" id="UP000034536">
    <property type="component" value="Unassembled WGS sequence"/>
</dbReference>
<accession>A0A0G0DE48</accession>
<reference evidence="4 5" key="1">
    <citation type="journal article" date="2015" name="Nature">
        <title>rRNA introns, odd ribosomes, and small enigmatic genomes across a large radiation of phyla.</title>
        <authorList>
            <person name="Brown C.T."/>
            <person name="Hug L.A."/>
            <person name="Thomas B.C."/>
            <person name="Sharon I."/>
            <person name="Castelle C.J."/>
            <person name="Singh A."/>
            <person name="Wilkins M.J."/>
            <person name="Williams K.H."/>
            <person name="Banfield J.F."/>
        </authorList>
    </citation>
    <scope>NUCLEOTIDE SEQUENCE [LARGE SCALE GENOMIC DNA]</scope>
</reference>